<feature type="domain" description="HTH araC/xylS-type" evidence="11">
    <location>
        <begin position="431"/>
        <end position="530"/>
    </location>
</feature>
<dbReference type="Gene3D" id="3.40.50.2300">
    <property type="match status" value="1"/>
</dbReference>
<organism evidence="13 14">
    <name type="scientific">Mediterraneibacter butyricigenes</name>
    <dbReference type="NCBI Taxonomy" id="2316025"/>
    <lineage>
        <taxon>Bacteria</taxon>
        <taxon>Bacillati</taxon>
        <taxon>Bacillota</taxon>
        <taxon>Clostridia</taxon>
        <taxon>Lachnospirales</taxon>
        <taxon>Lachnospiraceae</taxon>
        <taxon>Mediterraneibacter</taxon>
    </lineage>
</organism>
<dbReference type="InterPro" id="IPR001789">
    <property type="entry name" value="Sig_transdc_resp-reg_receiver"/>
</dbReference>
<keyword evidence="3" id="KW-0963">Cytoplasm</keyword>
<evidence type="ECO:0000256" key="5">
    <source>
        <dbReference type="ARBA" id="ARBA00023012"/>
    </source>
</evidence>
<sequence>MEKYKVILVDDEAEVIDVMEQKIRWNELGFEVVGSATNGVKALELVEKLQPDVVLTDIKMPYMDGLELSRRLNQDYPNIYILLCTGFDEFEYAKEAVHLEIKEYMLKPINAAELSGCLTGLKETLDKEREEKLNVRKLEDYFREVLPALRSNLFVSLIEGRVSEEDYEKFLKAYQVDMRGPLYCCVVFHTSSNHVPDGMAPLLLSMSVEREIKQRLVREWDCQEFIYLGNTVLILELDSENQIVEITDSCDRFCRWAYRIMGAVVTAGVGRTCDNLFNIHLSYGGAREAVSYRVLYGTKRAINIGEIVSKEQKVAELPEEARMHELLRAIQLGDRKEIENAAKKEIEKLHRTAGTISQYNLAIMELVSSFYRFCAHNSTDFNEIVGNAQNPYEKVAKMDESSLTAWIIETAWMISENLKTARNSTSQRFVTEAQMIVRNKYMDSEISLDTVCSELGVSNSYFSSVFKKETGKAFISYLTDYRMDIAAELMLNTNDKSYTIAEKVGYQDANYFSYVFKKRFGVSPSKYRAEHIKK</sequence>
<dbReference type="SMART" id="SM00448">
    <property type="entry name" value="REC"/>
    <property type="match status" value="1"/>
</dbReference>
<dbReference type="Proteomes" id="UP000265643">
    <property type="component" value="Unassembled WGS sequence"/>
</dbReference>
<dbReference type="AlphaFoldDB" id="A0A391P1C2"/>
<evidence type="ECO:0000256" key="3">
    <source>
        <dbReference type="ARBA" id="ARBA00022490"/>
    </source>
</evidence>
<dbReference type="SUPFAM" id="SSF52172">
    <property type="entry name" value="CheY-like"/>
    <property type="match status" value="1"/>
</dbReference>
<evidence type="ECO:0000256" key="8">
    <source>
        <dbReference type="ARBA" id="ARBA00023163"/>
    </source>
</evidence>
<dbReference type="SMART" id="SM00342">
    <property type="entry name" value="HTH_ARAC"/>
    <property type="match status" value="1"/>
</dbReference>
<dbReference type="CDD" id="cd17536">
    <property type="entry name" value="REC_YesN-like"/>
    <property type="match status" value="1"/>
</dbReference>
<comment type="function">
    <text evidence="9">May play the central regulatory role in sporulation. It may be an element of the effector pathway responsible for the activation of sporulation genes in response to nutritional stress. Spo0A may act in concert with spo0H (a sigma factor) to control the expression of some genes that are critical to the sporulation process.</text>
</comment>
<evidence type="ECO:0000256" key="10">
    <source>
        <dbReference type="PROSITE-ProRule" id="PRU00169"/>
    </source>
</evidence>
<dbReference type="Pfam" id="PF00072">
    <property type="entry name" value="Response_reg"/>
    <property type="match status" value="1"/>
</dbReference>
<dbReference type="Gene3D" id="1.10.10.60">
    <property type="entry name" value="Homeodomain-like"/>
    <property type="match status" value="2"/>
</dbReference>
<keyword evidence="14" id="KW-1185">Reference proteome</keyword>
<evidence type="ECO:0000313" key="13">
    <source>
        <dbReference type="EMBL" id="GCA66830.1"/>
    </source>
</evidence>
<keyword evidence="6" id="KW-0805">Transcription regulation</keyword>
<dbReference type="GO" id="GO:0000160">
    <property type="term" value="P:phosphorelay signal transduction system"/>
    <property type="evidence" value="ECO:0007669"/>
    <property type="project" value="UniProtKB-KW"/>
</dbReference>
<dbReference type="PRINTS" id="PR00032">
    <property type="entry name" value="HTHARAC"/>
</dbReference>
<dbReference type="PROSITE" id="PS50110">
    <property type="entry name" value="RESPONSE_REGULATORY"/>
    <property type="match status" value="1"/>
</dbReference>
<evidence type="ECO:0000256" key="7">
    <source>
        <dbReference type="ARBA" id="ARBA00023125"/>
    </source>
</evidence>
<dbReference type="PANTHER" id="PTHR42713:SF3">
    <property type="entry name" value="TRANSCRIPTIONAL REGULATORY PROTEIN HPTR"/>
    <property type="match status" value="1"/>
</dbReference>
<evidence type="ECO:0000259" key="11">
    <source>
        <dbReference type="PROSITE" id="PS01124"/>
    </source>
</evidence>
<dbReference type="GO" id="GO:0003700">
    <property type="term" value="F:DNA-binding transcription factor activity"/>
    <property type="evidence" value="ECO:0007669"/>
    <property type="project" value="InterPro"/>
</dbReference>
<reference evidence="14" key="1">
    <citation type="submission" date="2018-09" db="EMBL/GenBank/DDBJ databases">
        <title>Draft Genome Sequence of Mediterraneibacter sp. KCTC 15684.</title>
        <authorList>
            <person name="Kim J.S."/>
            <person name="Han K.I."/>
            <person name="Suh M.K."/>
            <person name="Lee K.C."/>
            <person name="Eom M.K."/>
            <person name="Lee J.H."/>
            <person name="Park S.H."/>
            <person name="Kang S.W."/>
            <person name="Park J.E."/>
            <person name="Oh B.S."/>
            <person name="Yu S.Y."/>
            <person name="Choi S.H."/>
            <person name="Lee D.H."/>
            <person name="Yoon H."/>
            <person name="Kim B."/>
            <person name="Yang S.J."/>
            <person name="Lee J.S."/>
        </authorList>
    </citation>
    <scope>NUCLEOTIDE SEQUENCE [LARGE SCALE GENOMIC DNA]</scope>
    <source>
        <strain evidence="14">KCTC 15684</strain>
    </source>
</reference>
<comment type="subcellular location">
    <subcellularLocation>
        <location evidence="1">Cytoplasm</location>
    </subcellularLocation>
</comment>
<evidence type="ECO:0000256" key="2">
    <source>
        <dbReference type="ARBA" id="ARBA00018672"/>
    </source>
</evidence>
<dbReference type="SUPFAM" id="SSF46689">
    <property type="entry name" value="Homeodomain-like"/>
    <property type="match status" value="1"/>
</dbReference>
<proteinExistence type="predicted"/>
<evidence type="ECO:0000256" key="1">
    <source>
        <dbReference type="ARBA" id="ARBA00004496"/>
    </source>
</evidence>
<name>A0A391P1C2_9FIRM</name>
<dbReference type="Pfam" id="PF17853">
    <property type="entry name" value="GGDEF_2"/>
    <property type="match status" value="1"/>
</dbReference>
<dbReference type="RefSeq" id="WP_117603252.1">
    <property type="nucleotide sequence ID" value="NZ_BHGK01000001.1"/>
</dbReference>
<dbReference type="InterPro" id="IPR041522">
    <property type="entry name" value="CdaR_GGDEF"/>
</dbReference>
<evidence type="ECO:0000259" key="12">
    <source>
        <dbReference type="PROSITE" id="PS50110"/>
    </source>
</evidence>
<dbReference type="PROSITE" id="PS01124">
    <property type="entry name" value="HTH_ARAC_FAMILY_2"/>
    <property type="match status" value="1"/>
</dbReference>
<accession>A0A391P1C2</accession>
<dbReference type="Pfam" id="PF12833">
    <property type="entry name" value="HTH_18"/>
    <property type="match status" value="1"/>
</dbReference>
<dbReference type="InterPro" id="IPR011006">
    <property type="entry name" value="CheY-like_superfamily"/>
</dbReference>
<keyword evidence="7" id="KW-0238">DNA-binding</keyword>
<dbReference type="InterPro" id="IPR009057">
    <property type="entry name" value="Homeodomain-like_sf"/>
</dbReference>
<gene>
    <name evidence="13" type="ORF">KGMB01110_12660</name>
</gene>
<evidence type="ECO:0000313" key="14">
    <source>
        <dbReference type="Proteomes" id="UP000265643"/>
    </source>
</evidence>
<feature type="modified residue" description="4-aspartylphosphate" evidence="10">
    <location>
        <position position="57"/>
    </location>
</feature>
<keyword evidence="4 10" id="KW-0597">Phosphoprotein</keyword>
<dbReference type="InterPro" id="IPR020449">
    <property type="entry name" value="Tscrpt_reg_AraC-type_HTH"/>
</dbReference>
<dbReference type="InterPro" id="IPR051552">
    <property type="entry name" value="HptR"/>
</dbReference>
<dbReference type="EMBL" id="BHGK01000001">
    <property type="protein sequence ID" value="GCA66830.1"/>
    <property type="molecule type" value="Genomic_DNA"/>
</dbReference>
<dbReference type="GO" id="GO:0043565">
    <property type="term" value="F:sequence-specific DNA binding"/>
    <property type="evidence" value="ECO:0007669"/>
    <property type="project" value="InterPro"/>
</dbReference>
<protein>
    <recommendedName>
        <fullName evidence="2">Stage 0 sporulation protein A homolog</fullName>
    </recommendedName>
</protein>
<dbReference type="PANTHER" id="PTHR42713">
    <property type="entry name" value="HISTIDINE KINASE-RELATED"/>
    <property type="match status" value="1"/>
</dbReference>
<feature type="domain" description="Response regulatory" evidence="12">
    <location>
        <begin position="5"/>
        <end position="122"/>
    </location>
</feature>
<evidence type="ECO:0000256" key="9">
    <source>
        <dbReference type="ARBA" id="ARBA00024867"/>
    </source>
</evidence>
<evidence type="ECO:0000256" key="4">
    <source>
        <dbReference type="ARBA" id="ARBA00022553"/>
    </source>
</evidence>
<keyword evidence="5" id="KW-0902">Two-component regulatory system</keyword>
<evidence type="ECO:0000256" key="6">
    <source>
        <dbReference type="ARBA" id="ARBA00023015"/>
    </source>
</evidence>
<keyword evidence="8" id="KW-0804">Transcription</keyword>
<dbReference type="InterPro" id="IPR018060">
    <property type="entry name" value="HTH_AraC"/>
</dbReference>
<comment type="caution">
    <text evidence="13">The sequence shown here is derived from an EMBL/GenBank/DDBJ whole genome shotgun (WGS) entry which is preliminary data.</text>
</comment>
<dbReference type="GO" id="GO:0005737">
    <property type="term" value="C:cytoplasm"/>
    <property type="evidence" value="ECO:0007669"/>
    <property type="project" value="UniProtKB-SubCell"/>
</dbReference>